<gene>
    <name evidence="5" type="ORF">M427DRAFT_159020</name>
</gene>
<dbReference type="EMBL" id="KQ965819">
    <property type="protein sequence ID" value="KXS10659.1"/>
    <property type="molecule type" value="Genomic_DNA"/>
</dbReference>
<evidence type="ECO:0000256" key="3">
    <source>
        <dbReference type="SAM" id="MobiDB-lite"/>
    </source>
</evidence>
<evidence type="ECO:0000256" key="1">
    <source>
        <dbReference type="ARBA" id="ARBA00022443"/>
    </source>
</evidence>
<keyword evidence="1 2" id="KW-0728">SH3 domain</keyword>
<dbReference type="SUPFAM" id="SSF50044">
    <property type="entry name" value="SH3-domain"/>
    <property type="match status" value="1"/>
</dbReference>
<feature type="domain" description="SH3" evidence="4">
    <location>
        <begin position="41"/>
        <end position="102"/>
    </location>
</feature>
<dbReference type="Pfam" id="PF00018">
    <property type="entry name" value="SH3_1"/>
    <property type="match status" value="1"/>
</dbReference>
<dbReference type="InterPro" id="IPR036028">
    <property type="entry name" value="SH3-like_dom_sf"/>
</dbReference>
<feature type="region of interest" description="Disordered" evidence="3">
    <location>
        <begin position="176"/>
        <end position="209"/>
    </location>
</feature>
<dbReference type="AlphaFoldDB" id="A0A139A1U0"/>
<dbReference type="Gene3D" id="2.30.30.40">
    <property type="entry name" value="SH3 Domains"/>
    <property type="match status" value="1"/>
</dbReference>
<name>A0A139A1U0_GONPJ</name>
<dbReference type="PROSITE" id="PS50002">
    <property type="entry name" value="SH3"/>
    <property type="match status" value="1"/>
</dbReference>
<dbReference type="OrthoDB" id="19092at2759"/>
<sequence>MQSPENPLPHGDVEIDPASRHGAHPAYVFFGGTPGGGNGVTLNRVFIGIADYLPQNADELVVEQGRVFYVGQLFEDGWCEADNINSAEKGMVPIDVLIPLETGAGTEFQFVKEQSPGEVIASSLPPASIWLSDAKGSLGRGEQLYGSPYTAAMVRSPILGDDGKPKVTTTLDRADVHEPDLGSLHGHVRPGSEGSHGSHPDQRPTFTRRYGAGASGVTQSVSDLPFPVTPATLKSPKARTIGRPQSIQLTHNLPDRRESTHPGNLLARDEGRETKRDIKIPFNTLEDLLKQGLLTQEAFEKLTGRKSTIPE</sequence>
<keyword evidence="6" id="KW-1185">Reference proteome</keyword>
<dbReference type="InterPro" id="IPR001452">
    <property type="entry name" value="SH3_domain"/>
</dbReference>
<evidence type="ECO:0000313" key="5">
    <source>
        <dbReference type="EMBL" id="KXS10659.1"/>
    </source>
</evidence>
<evidence type="ECO:0000256" key="2">
    <source>
        <dbReference type="PROSITE-ProRule" id="PRU00192"/>
    </source>
</evidence>
<proteinExistence type="predicted"/>
<protein>
    <recommendedName>
        <fullName evidence="4">SH3 domain-containing protein</fullName>
    </recommendedName>
</protein>
<evidence type="ECO:0000259" key="4">
    <source>
        <dbReference type="PROSITE" id="PS50002"/>
    </source>
</evidence>
<accession>A0A139A1U0</accession>
<dbReference type="Proteomes" id="UP000070544">
    <property type="component" value="Unassembled WGS sequence"/>
</dbReference>
<evidence type="ECO:0000313" key="6">
    <source>
        <dbReference type="Proteomes" id="UP000070544"/>
    </source>
</evidence>
<reference evidence="5 6" key="1">
    <citation type="journal article" date="2015" name="Genome Biol. Evol.">
        <title>Phylogenomic analyses indicate that early fungi evolved digesting cell walls of algal ancestors of land plants.</title>
        <authorList>
            <person name="Chang Y."/>
            <person name="Wang S."/>
            <person name="Sekimoto S."/>
            <person name="Aerts A.L."/>
            <person name="Choi C."/>
            <person name="Clum A."/>
            <person name="LaButti K.M."/>
            <person name="Lindquist E.A."/>
            <person name="Yee Ngan C."/>
            <person name="Ohm R.A."/>
            <person name="Salamov A.A."/>
            <person name="Grigoriev I.V."/>
            <person name="Spatafora J.W."/>
            <person name="Berbee M.L."/>
        </authorList>
    </citation>
    <scope>NUCLEOTIDE SEQUENCE [LARGE SCALE GENOMIC DNA]</scope>
    <source>
        <strain evidence="5 6">JEL478</strain>
    </source>
</reference>
<organism evidence="5 6">
    <name type="scientific">Gonapodya prolifera (strain JEL478)</name>
    <name type="common">Monoblepharis prolifera</name>
    <dbReference type="NCBI Taxonomy" id="1344416"/>
    <lineage>
        <taxon>Eukaryota</taxon>
        <taxon>Fungi</taxon>
        <taxon>Fungi incertae sedis</taxon>
        <taxon>Chytridiomycota</taxon>
        <taxon>Chytridiomycota incertae sedis</taxon>
        <taxon>Monoblepharidomycetes</taxon>
        <taxon>Monoblepharidales</taxon>
        <taxon>Gonapodyaceae</taxon>
        <taxon>Gonapodya</taxon>
    </lineage>
</organism>